<reference evidence="1 2" key="1">
    <citation type="submission" date="2017-09" db="EMBL/GenBank/DDBJ databases">
        <title>WGS assembly of Aquilegia coerulea Goldsmith.</title>
        <authorList>
            <person name="Hodges S."/>
            <person name="Kramer E."/>
            <person name="Nordborg M."/>
            <person name="Tomkins J."/>
            <person name="Borevitz J."/>
            <person name="Derieg N."/>
            <person name="Yan J."/>
            <person name="Mihaltcheva S."/>
            <person name="Hayes R.D."/>
            <person name="Rokhsar D."/>
        </authorList>
    </citation>
    <scope>NUCLEOTIDE SEQUENCE [LARGE SCALE GENOMIC DNA]</scope>
    <source>
        <strain evidence="2">cv. Goldsmith</strain>
    </source>
</reference>
<dbReference type="AlphaFoldDB" id="A0A2G5CF41"/>
<gene>
    <name evidence="1" type="ORF">AQUCO_06000065v1</name>
</gene>
<evidence type="ECO:0000313" key="2">
    <source>
        <dbReference type="Proteomes" id="UP000230069"/>
    </source>
</evidence>
<protein>
    <submittedName>
        <fullName evidence="1">Uncharacterized protein</fullName>
    </submittedName>
</protein>
<dbReference type="InParanoid" id="A0A2G5CF41"/>
<dbReference type="EMBL" id="KZ305077">
    <property type="protein sequence ID" value="PIA29457.1"/>
    <property type="molecule type" value="Genomic_DNA"/>
</dbReference>
<dbReference type="Proteomes" id="UP000230069">
    <property type="component" value="Unassembled WGS sequence"/>
</dbReference>
<keyword evidence="2" id="KW-1185">Reference proteome</keyword>
<proteinExistence type="predicted"/>
<sequence>MSVFWQRVYQFFVDDFGASTCRDGKKLQTHRWSKHLLPMLNKFGVILQQLENNKPSGMSDKMCMMKLAVLS</sequence>
<accession>A0A2G5CF41</accession>
<evidence type="ECO:0000313" key="1">
    <source>
        <dbReference type="EMBL" id="PIA29457.1"/>
    </source>
</evidence>
<organism evidence="1 2">
    <name type="scientific">Aquilegia coerulea</name>
    <name type="common">Rocky mountain columbine</name>
    <dbReference type="NCBI Taxonomy" id="218851"/>
    <lineage>
        <taxon>Eukaryota</taxon>
        <taxon>Viridiplantae</taxon>
        <taxon>Streptophyta</taxon>
        <taxon>Embryophyta</taxon>
        <taxon>Tracheophyta</taxon>
        <taxon>Spermatophyta</taxon>
        <taxon>Magnoliopsida</taxon>
        <taxon>Ranunculales</taxon>
        <taxon>Ranunculaceae</taxon>
        <taxon>Thalictroideae</taxon>
        <taxon>Aquilegia</taxon>
    </lineage>
</organism>
<name>A0A2G5CF41_AQUCA</name>